<keyword evidence="1" id="KW-0175">Coiled coil</keyword>
<proteinExistence type="predicted"/>
<name>A0A8K0DNH6_9ROSA</name>
<dbReference type="AlphaFoldDB" id="A0A8K0DNH6"/>
<evidence type="ECO:0000259" key="3">
    <source>
        <dbReference type="Pfam" id="PF16561"/>
    </source>
</evidence>
<dbReference type="PANTHER" id="PTHR47434:SF1">
    <property type="entry name" value="PROTEIN PTST HOMOLOG 2, CHLOROPLASTIC"/>
    <property type="match status" value="1"/>
</dbReference>
<feature type="domain" description="AMP-activated protein kinase glycogen-binding" evidence="3">
    <location>
        <begin position="438"/>
        <end position="516"/>
    </location>
</feature>
<keyword evidence="5" id="KW-1185">Reference proteome</keyword>
<dbReference type="OrthoDB" id="531008at2759"/>
<accession>A0A8K0DNH6</accession>
<comment type="caution">
    <text evidence="4">The sequence shown here is derived from an EMBL/GenBank/DDBJ whole genome shotgun (WGS) entry which is preliminary data.</text>
</comment>
<dbReference type="InterPro" id="IPR013783">
    <property type="entry name" value="Ig-like_fold"/>
</dbReference>
<dbReference type="Pfam" id="PF16561">
    <property type="entry name" value="AMPK1_CBM"/>
    <property type="match status" value="1"/>
</dbReference>
<dbReference type="PANTHER" id="PTHR47434">
    <property type="entry name" value="PROTEIN PTST HOMOLOG 3, CHLOROPLASTIC"/>
    <property type="match status" value="1"/>
</dbReference>
<dbReference type="SUPFAM" id="SSF81296">
    <property type="entry name" value="E set domains"/>
    <property type="match status" value="1"/>
</dbReference>
<dbReference type="InterPro" id="IPR014756">
    <property type="entry name" value="Ig_E-set"/>
</dbReference>
<dbReference type="InterPro" id="IPR032640">
    <property type="entry name" value="AMPK1_CBM"/>
</dbReference>
<sequence length="518" mass="58220">MHSFTTPSASLRVLSPQPSPSAVSVVKPIIRRRQRRFLALNFVWDKENRCSCEGLYRFEKVRGHDKGLFCGFHGFVRRCKNWDGEGDSELEAEILEFMVNSEKPEVFPSKKELVDAGRMDLVDAIRKRGGWLSFGWDLDEENDCSDSGSLAAKGRDSFQESNAGASQEMLDSGVVYSFSEGSSHSASSSGRSLEMPTTEDEIGIEGILSRLQKQRNLTFGLSLDGKDDRTYFPSNGGKNDQHPKISNDVTVTGLTKSSELTSLGPEKTLKPEMWRAWIAQRAGFPAAEFSSDEISMKASKDVSKEEIIGIRESASEPNERNELNLHLEETNHNQIRNRLQDLESELSSALHLLRSNADKIAPQKGHENSSEDLQELSDAWEFQENEIMSAQDKLRSIRAKLSVLEGKMALAIIDAQKVVENKQKRVDDARRALRLFRNTCIVWPNSASEVLLAGSFDGWATQRKMEKSKTGIFSVCMQLYPGKYEIKFIVDGEWRVDPLRPIVQNNGHENNLLIIQLS</sequence>
<protein>
    <recommendedName>
        <fullName evidence="3">AMP-activated protein kinase glycogen-binding domain-containing protein</fullName>
    </recommendedName>
</protein>
<reference evidence="4" key="1">
    <citation type="submission" date="2020-03" db="EMBL/GenBank/DDBJ databases">
        <title>A high-quality chromosome-level genome assembly of a woody plant with both climbing and erect habits, Rhamnella rubrinervis.</title>
        <authorList>
            <person name="Lu Z."/>
            <person name="Yang Y."/>
            <person name="Zhu X."/>
            <person name="Sun Y."/>
        </authorList>
    </citation>
    <scope>NUCLEOTIDE SEQUENCE</scope>
    <source>
        <strain evidence="4">BYM</strain>
        <tissue evidence="4">Leaf</tissue>
    </source>
</reference>
<evidence type="ECO:0000256" key="1">
    <source>
        <dbReference type="SAM" id="Coils"/>
    </source>
</evidence>
<dbReference type="CDD" id="cd02859">
    <property type="entry name" value="E_set_AMPKbeta_like_N"/>
    <property type="match status" value="1"/>
</dbReference>
<dbReference type="GO" id="GO:0009507">
    <property type="term" value="C:chloroplast"/>
    <property type="evidence" value="ECO:0007669"/>
    <property type="project" value="UniProtKB-ARBA"/>
</dbReference>
<evidence type="ECO:0000313" key="4">
    <source>
        <dbReference type="EMBL" id="KAF3431399.1"/>
    </source>
</evidence>
<feature type="region of interest" description="Disordered" evidence="2">
    <location>
        <begin position="1"/>
        <end position="20"/>
    </location>
</feature>
<dbReference type="Gene3D" id="2.60.40.10">
    <property type="entry name" value="Immunoglobulins"/>
    <property type="match status" value="1"/>
</dbReference>
<organism evidence="4 5">
    <name type="scientific">Rhamnella rubrinervis</name>
    <dbReference type="NCBI Taxonomy" id="2594499"/>
    <lineage>
        <taxon>Eukaryota</taxon>
        <taxon>Viridiplantae</taxon>
        <taxon>Streptophyta</taxon>
        <taxon>Embryophyta</taxon>
        <taxon>Tracheophyta</taxon>
        <taxon>Spermatophyta</taxon>
        <taxon>Magnoliopsida</taxon>
        <taxon>eudicotyledons</taxon>
        <taxon>Gunneridae</taxon>
        <taxon>Pentapetalae</taxon>
        <taxon>rosids</taxon>
        <taxon>fabids</taxon>
        <taxon>Rosales</taxon>
        <taxon>Rhamnaceae</taxon>
        <taxon>rhamnoid group</taxon>
        <taxon>Rhamneae</taxon>
        <taxon>Rhamnella</taxon>
    </lineage>
</organism>
<evidence type="ECO:0000313" key="5">
    <source>
        <dbReference type="Proteomes" id="UP000796880"/>
    </source>
</evidence>
<dbReference type="EMBL" id="VOIH02000012">
    <property type="protein sequence ID" value="KAF3431399.1"/>
    <property type="molecule type" value="Genomic_DNA"/>
</dbReference>
<gene>
    <name evidence="4" type="ORF">FNV43_RR26130</name>
</gene>
<dbReference type="Proteomes" id="UP000796880">
    <property type="component" value="Unassembled WGS sequence"/>
</dbReference>
<feature type="coiled-coil region" evidence="1">
    <location>
        <begin position="325"/>
        <end position="439"/>
    </location>
</feature>
<evidence type="ECO:0000256" key="2">
    <source>
        <dbReference type="SAM" id="MobiDB-lite"/>
    </source>
</evidence>